<accession>A0A244CUH7</accession>
<dbReference type="InterPro" id="IPR013491">
    <property type="entry name" value="Tape_meas_N"/>
</dbReference>
<gene>
    <name evidence="4" type="ORF">B1199_03080</name>
</gene>
<dbReference type="Proteomes" id="UP000194841">
    <property type="component" value="Unassembled WGS sequence"/>
</dbReference>
<feature type="compositionally biased region" description="Low complexity" evidence="2">
    <location>
        <begin position="1012"/>
        <end position="1043"/>
    </location>
</feature>
<keyword evidence="1" id="KW-0175">Coiled coil</keyword>
<feature type="coiled-coil region" evidence="1">
    <location>
        <begin position="77"/>
        <end position="209"/>
    </location>
</feature>
<feature type="compositionally biased region" description="Gly residues" evidence="2">
    <location>
        <begin position="1044"/>
        <end position="1054"/>
    </location>
</feature>
<dbReference type="InterPro" id="IPR053058">
    <property type="entry name" value="Mulikevirus_tape_measure"/>
</dbReference>
<name>A0A244CUH7_PSEDV</name>
<dbReference type="OrthoDB" id="6745079at2"/>
<feature type="coiled-coil region" evidence="1">
    <location>
        <begin position="22"/>
        <end position="52"/>
    </location>
</feature>
<reference evidence="4 5" key="1">
    <citation type="submission" date="2017-02" db="EMBL/GenBank/DDBJ databases">
        <title>Pseudoalteromonas ulvae TC14 Genome.</title>
        <authorList>
            <person name="Molmeret M."/>
        </authorList>
    </citation>
    <scope>NUCLEOTIDE SEQUENCE [LARGE SCALE GENOMIC DNA]</scope>
    <source>
        <strain evidence="4">TC14</strain>
    </source>
</reference>
<comment type="caution">
    <text evidence="4">The sequence shown here is derived from an EMBL/GenBank/DDBJ whole genome shotgun (WGS) entry which is preliminary data.</text>
</comment>
<keyword evidence="5" id="KW-1185">Reference proteome</keyword>
<dbReference type="PANTHER" id="PTHR38812">
    <property type="entry name" value="MU-LIKE PROPHAGE FLUMU PROTEIN GP42"/>
    <property type="match status" value="1"/>
</dbReference>
<protein>
    <recommendedName>
        <fullName evidence="3">Tape measure protein N-terminal domain-containing protein</fullName>
    </recommendedName>
</protein>
<evidence type="ECO:0000256" key="2">
    <source>
        <dbReference type="SAM" id="MobiDB-lite"/>
    </source>
</evidence>
<feature type="domain" description="Tape measure protein N-terminal" evidence="3">
    <location>
        <begin position="264"/>
        <end position="445"/>
    </location>
</feature>
<dbReference type="Pfam" id="PF20155">
    <property type="entry name" value="TMP_3"/>
    <property type="match status" value="1"/>
</dbReference>
<feature type="region of interest" description="Disordered" evidence="2">
    <location>
        <begin position="861"/>
        <end position="887"/>
    </location>
</feature>
<proteinExistence type="predicted"/>
<feature type="compositionally biased region" description="Polar residues" evidence="2">
    <location>
        <begin position="862"/>
        <end position="886"/>
    </location>
</feature>
<dbReference type="NCBIfam" id="TIGR02675">
    <property type="entry name" value="tape_meas_nterm"/>
    <property type="match status" value="1"/>
</dbReference>
<dbReference type="EMBL" id="MWPV01000001">
    <property type="protein sequence ID" value="OUL59267.1"/>
    <property type="molecule type" value="Genomic_DNA"/>
</dbReference>
<organism evidence="4 5">
    <name type="scientific">Pseudoalteromonas ulvae</name>
    <dbReference type="NCBI Taxonomy" id="107327"/>
    <lineage>
        <taxon>Bacteria</taxon>
        <taxon>Pseudomonadati</taxon>
        <taxon>Pseudomonadota</taxon>
        <taxon>Gammaproteobacteria</taxon>
        <taxon>Alteromonadales</taxon>
        <taxon>Pseudoalteromonadaceae</taxon>
        <taxon>Pseudoalteromonas</taxon>
    </lineage>
</organism>
<dbReference type="PANTHER" id="PTHR38812:SF2">
    <property type="entry name" value="MU-LIKE PROPHAGE FLUMU PROTEIN GP42"/>
    <property type="match status" value="1"/>
</dbReference>
<evidence type="ECO:0000259" key="3">
    <source>
        <dbReference type="Pfam" id="PF20155"/>
    </source>
</evidence>
<evidence type="ECO:0000313" key="5">
    <source>
        <dbReference type="Proteomes" id="UP000194841"/>
    </source>
</evidence>
<evidence type="ECO:0000313" key="4">
    <source>
        <dbReference type="EMBL" id="OUL59267.1"/>
    </source>
</evidence>
<dbReference type="AlphaFoldDB" id="A0A244CUH7"/>
<sequence>MAFKDTIVEFIIKGRDLFSPAADKAAASAEQLEKSSKALNDELTNIEGLQAQTKRYSELSASLGKTEQAYKDVSLSLNNQLQQQKQAKTDLKAAQTAYDNVKKSLAALEAEQKQSNSTSDQTNRALAQKRDELNKLELEYKQAVTTNAQYNLQVKETRSEVNKLGTTFNKNKAELAALDKSLSKANINLNELGNESKQLEQRQNAAKVAIAGVNNRLEKQQAQLAASSRTTAQYGGSIRQATKDLVLMAGAYVGLDKVKDSLFSILNAGDEAKAFSAQMTAMMGSIASGEQATAWIKDFANNTGTRLDAAKQAFASLKTFGIDPMSGAMQSLIDYNAKLGGNQEKLEGIVLAVGQAWAKQKLQGEEILQLVERGVPVWDLLAKVTGKNSVELQKMSEKGQLSRETIKALFDEMGKQASGQAAKSLERLSGQINLMGNKWDEFKIKIADSGVYQVAIDFMNQLNAQFDKLVADGSIDRAAQKISEFFSAIITDGGASVKSLLDNINGFVTGAERVVGAVRIVWNGFSAGVKTVALVVVEQAAMMVSAMASVLDVVGADELAQKAQYQADALKAVSQGFYDSILQDGQELSAAWQQLTQTTQDTVKTAYQASTAEVKTATDSQKEAVKTVTDTTAQAVVDIGLMMSKAGIITTDSLKSTEAAAKDVYDVLLARYKETGEGLYELEQAYSKWAQAAVKTADATKSTVPANVEAAASALGLTDELNKLIATAAKLAPVNDINSDAVNRFTAEIETSNKAIAANEAVLASSTATAEQKAQAQALLVVQQARLADQTGQLLKVQELEKANLYQLQREQGRLTFELERLNQSYQTGALTAEEYTYRKEQLSEVLDVVNNLLGDFKSAQDDATNATRQGTQATREQVKANQDSVRSLRDNKRELDNVSRAYNNAAINASRYSASQGASVDKVVDYQEKNQSAYQVDSKEIQAEKERREHEAMQNRTFEKFANAIKNASTINEINTLFNKINKQLIYVSLEQKKQLNDALNAQKSVIAGQSNRSSNSSGSNSNGGSSRSGSNRTNTPSTRSPAGGGGGGGDGGQNYNSAALMGAINQLTTAVSALNAQQKTTPTKASKVVRLELAVPGGEVMSAELLGEFQEQFMQKLEQLSQTQ</sequence>
<evidence type="ECO:0000256" key="1">
    <source>
        <dbReference type="SAM" id="Coils"/>
    </source>
</evidence>
<feature type="region of interest" description="Disordered" evidence="2">
    <location>
        <begin position="1008"/>
        <end position="1056"/>
    </location>
</feature>
<dbReference type="RefSeq" id="WP_086742660.1">
    <property type="nucleotide sequence ID" value="NZ_MWPV01000001.1"/>
</dbReference>